<reference evidence="1" key="1">
    <citation type="submission" date="2025-08" db="UniProtKB">
        <authorList>
            <consortium name="Ensembl"/>
        </authorList>
    </citation>
    <scope>IDENTIFICATION</scope>
</reference>
<dbReference type="AlphaFoldDB" id="A0A8C4UVI9"/>
<organism evidence="1 2">
    <name type="scientific">Falco tinnunculus</name>
    <name type="common">Common kestrel</name>
    <dbReference type="NCBI Taxonomy" id="100819"/>
    <lineage>
        <taxon>Eukaryota</taxon>
        <taxon>Metazoa</taxon>
        <taxon>Chordata</taxon>
        <taxon>Craniata</taxon>
        <taxon>Vertebrata</taxon>
        <taxon>Euteleostomi</taxon>
        <taxon>Archelosauria</taxon>
        <taxon>Archosauria</taxon>
        <taxon>Dinosauria</taxon>
        <taxon>Saurischia</taxon>
        <taxon>Theropoda</taxon>
        <taxon>Coelurosauria</taxon>
        <taxon>Aves</taxon>
        <taxon>Neognathae</taxon>
        <taxon>Neoaves</taxon>
        <taxon>Telluraves</taxon>
        <taxon>Australaves</taxon>
        <taxon>Falconiformes</taxon>
        <taxon>Falconidae</taxon>
        <taxon>Falco</taxon>
    </lineage>
</organism>
<evidence type="ECO:0000313" key="2">
    <source>
        <dbReference type="Proteomes" id="UP000694562"/>
    </source>
</evidence>
<dbReference type="Ensembl" id="ENSFTIT00000019001.1">
    <property type="protein sequence ID" value="ENSFTIP00000018237.1"/>
    <property type="gene ID" value="ENSFTIG00000012053.1"/>
</dbReference>
<name>A0A8C4UVI9_FALTI</name>
<reference evidence="1" key="2">
    <citation type="submission" date="2025-09" db="UniProtKB">
        <authorList>
            <consortium name="Ensembl"/>
        </authorList>
    </citation>
    <scope>IDENTIFICATION</scope>
</reference>
<sequence>GFFILLLEYSYGRTVSSIHFFWGGGRGNKEKRLLIFLFLDLSSCLYSASPLCSTRVKYLVEGEMEKSLFGREDGRGRKIFKNSVPFSSVLYS</sequence>
<dbReference type="Proteomes" id="UP000694562">
    <property type="component" value="Unplaced"/>
</dbReference>
<accession>A0A8C4UVI9</accession>
<keyword evidence="2" id="KW-1185">Reference proteome</keyword>
<proteinExistence type="predicted"/>
<evidence type="ECO:0000313" key="1">
    <source>
        <dbReference type="Ensembl" id="ENSFTIP00000018237.1"/>
    </source>
</evidence>
<protein>
    <submittedName>
        <fullName evidence="1">Uncharacterized protein</fullName>
    </submittedName>
</protein>